<comment type="caution">
    <text evidence="2">The sequence shown here is derived from an EMBL/GenBank/DDBJ whole genome shotgun (WGS) entry which is preliminary data.</text>
</comment>
<keyword evidence="1" id="KW-1133">Transmembrane helix</keyword>
<evidence type="ECO:0000256" key="1">
    <source>
        <dbReference type="SAM" id="Phobius"/>
    </source>
</evidence>
<keyword evidence="1" id="KW-0472">Membrane</keyword>
<name>A0AAV5VDT6_9BILA</name>
<keyword evidence="3" id="KW-1185">Reference proteome</keyword>
<evidence type="ECO:0000313" key="3">
    <source>
        <dbReference type="Proteomes" id="UP001432322"/>
    </source>
</evidence>
<sequence>METDSHVLRILKPFTSDEFPEMSGNATFIGGETAAAIGVNIVLFLVIFFGSLTIMHYTLSRNQWCNKRGCPFFFALLLVVCLAYVLLDKFLPLWTVNAIAICLIFVVAAVFFAWRDWRDRQRRFVGADLYGTTI</sequence>
<accession>A0AAV5VDT6</accession>
<gene>
    <name evidence="2" type="ORF">PFISCL1PPCAC_7377</name>
</gene>
<protein>
    <submittedName>
        <fullName evidence="2">Uncharacterized protein</fullName>
    </submittedName>
</protein>
<proteinExistence type="predicted"/>
<feature type="transmembrane region" description="Helical" evidence="1">
    <location>
        <begin position="34"/>
        <end position="57"/>
    </location>
</feature>
<organism evidence="2 3">
    <name type="scientific">Pristionchus fissidentatus</name>
    <dbReference type="NCBI Taxonomy" id="1538716"/>
    <lineage>
        <taxon>Eukaryota</taxon>
        <taxon>Metazoa</taxon>
        <taxon>Ecdysozoa</taxon>
        <taxon>Nematoda</taxon>
        <taxon>Chromadorea</taxon>
        <taxon>Rhabditida</taxon>
        <taxon>Rhabditina</taxon>
        <taxon>Diplogasteromorpha</taxon>
        <taxon>Diplogasteroidea</taxon>
        <taxon>Neodiplogasteridae</taxon>
        <taxon>Pristionchus</taxon>
    </lineage>
</organism>
<dbReference type="AlphaFoldDB" id="A0AAV5VDT6"/>
<dbReference type="Proteomes" id="UP001432322">
    <property type="component" value="Unassembled WGS sequence"/>
</dbReference>
<reference evidence="2" key="1">
    <citation type="submission" date="2023-10" db="EMBL/GenBank/DDBJ databases">
        <title>Genome assembly of Pristionchus species.</title>
        <authorList>
            <person name="Yoshida K."/>
            <person name="Sommer R.J."/>
        </authorList>
    </citation>
    <scope>NUCLEOTIDE SEQUENCE</scope>
    <source>
        <strain evidence="2">RS5133</strain>
    </source>
</reference>
<feature type="transmembrane region" description="Helical" evidence="1">
    <location>
        <begin position="93"/>
        <end position="114"/>
    </location>
</feature>
<evidence type="ECO:0000313" key="2">
    <source>
        <dbReference type="EMBL" id="GMT16080.1"/>
    </source>
</evidence>
<keyword evidence="1" id="KW-0812">Transmembrane</keyword>
<dbReference type="EMBL" id="BTSY01000002">
    <property type="protein sequence ID" value="GMT16080.1"/>
    <property type="molecule type" value="Genomic_DNA"/>
</dbReference>
<feature type="transmembrane region" description="Helical" evidence="1">
    <location>
        <begin position="69"/>
        <end position="87"/>
    </location>
</feature>